<dbReference type="SUPFAM" id="SSF56219">
    <property type="entry name" value="DNase I-like"/>
    <property type="match status" value="1"/>
</dbReference>
<dbReference type="Proteomes" id="UP001249851">
    <property type="component" value="Unassembled WGS sequence"/>
</dbReference>
<gene>
    <name evidence="2" type="ORF">P5673_028532</name>
</gene>
<dbReference type="SUPFAM" id="SSF52266">
    <property type="entry name" value="SGNH hydrolase"/>
    <property type="match status" value="1"/>
</dbReference>
<dbReference type="PANTHER" id="PTHR33395">
    <property type="entry name" value="TRANSCRIPTASE, PUTATIVE-RELATED-RELATED"/>
    <property type="match status" value="1"/>
</dbReference>
<organism evidence="2 3">
    <name type="scientific">Acropora cervicornis</name>
    <name type="common">Staghorn coral</name>
    <dbReference type="NCBI Taxonomy" id="6130"/>
    <lineage>
        <taxon>Eukaryota</taxon>
        <taxon>Metazoa</taxon>
        <taxon>Cnidaria</taxon>
        <taxon>Anthozoa</taxon>
        <taxon>Hexacorallia</taxon>
        <taxon>Scleractinia</taxon>
        <taxon>Astrocoeniina</taxon>
        <taxon>Acroporidae</taxon>
        <taxon>Acropora</taxon>
    </lineage>
</organism>
<evidence type="ECO:0000259" key="1">
    <source>
        <dbReference type="Pfam" id="PF03372"/>
    </source>
</evidence>
<dbReference type="GO" id="GO:0031012">
    <property type="term" value="C:extracellular matrix"/>
    <property type="evidence" value="ECO:0007669"/>
    <property type="project" value="TreeGrafter"/>
</dbReference>
<dbReference type="EMBL" id="JARQWQ010000107">
    <property type="protein sequence ID" value="KAK2550669.1"/>
    <property type="molecule type" value="Genomic_DNA"/>
</dbReference>
<dbReference type="InterPro" id="IPR036514">
    <property type="entry name" value="SGNH_hydro_sf"/>
</dbReference>
<dbReference type="InterPro" id="IPR036691">
    <property type="entry name" value="Endo/exonu/phosph_ase_sf"/>
</dbReference>
<feature type="domain" description="Endonuclease/exonuclease/phosphatase" evidence="1">
    <location>
        <begin position="183"/>
        <end position="346"/>
    </location>
</feature>
<reference evidence="2" key="2">
    <citation type="journal article" date="2023" name="Science">
        <title>Genomic signatures of disease resistance in endangered staghorn corals.</title>
        <authorList>
            <person name="Vollmer S.V."/>
            <person name="Selwyn J.D."/>
            <person name="Despard B.A."/>
            <person name="Roesel C.L."/>
        </authorList>
    </citation>
    <scope>NUCLEOTIDE SEQUENCE</scope>
    <source>
        <strain evidence="2">K2</strain>
    </source>
</reference>
<dbReference type="Pfam" id="PF03372">
    <property type="entry name" value="Exo_endo_phos"/>
    <property type="match status" value="1"/>
</dbReference>
<proteinExistence type="predicted"/>
<sequence>MVKSFSGATTSDMKHYLKPTLEKNPQQILLHVGTNNLRDQNPNVVVDNVAELARKIESETNARIILSELVARSDNVSSDSVKTVNRKLKKFCNQNNWKLVQHQNITTNDLNQSGLHLDNRGNNILFNNFVNCLDNRHSNTLVLPSQGHSVASLPITRDPDTNVLLRQVEENQTFDSPTLGLPNVRGFKIAALNIASLPGHIKELKTYMAVRPIDILAVNETRLDDSVSSSKMSIPGYCLERNDRNRHGGGVALYIRDTINYECLLNHDSHINLEWIAVKVTKRNAKPFIVGKWYRPPGCGIEILNAFVTLLHHLETHDLETNIIGDFNYDISGNPQNHQTKNFLELCNLYQYSQLIQVPTRVTASSSTLIYLFLTNDPCKFSHHGVSHIGISDHCLIYAIRKSFISTGYSTIINSRQLKNFDPTMFRRDLALAPWQSVENTTAPNVAWNAWRNMFLNICDSHAPFRRKKVRSSNSPWLTPDLKKLMFERDKAKKLTSMAGSSETWMP</sequence>
<dbReference type="Gene3D" id="3.40.50.1110">
    <property type="entry name" value="SGNH hydrolase"/>
    <property type="match status" value="1"/>
</dbReference>
<name>A0AAD9UUQ2_ACRCE</name>
<dbReference type="AlphaFoldDB" id="A0AAD9UUQ2"/>
<protein>
    <recommendedName>
        <fullName evidence="1">Endonuclease/exonuclease/phosphatase domain-containing protein</fullName>
    </recommendedName>
</protein>
<dbReference type="InterPro" id="IPR005135">
    <property type="entry name" value="Endo/exonuclease/phosphatase"/>
</dbReference>
<evidence type="ECO:0000313" key="3">
    <source>
        <dbReference type="Proteomes" id="UP001249851"/>
    </source>
</evidence>
<reference evidence="2" key="1">
    <citation type="journal article" date="2023" name="G3 (Bethesda)">
        <title>Whole genome assembly and annotation of the endangered Caribbean coral Acropora cervicornis.</title>
        <authorList>
            <person name="Selwyn J.D."/>
            <person name="Vollmer S.V."/>
        </authorList>
    </citation>
    <scope>NUCLEOTIDE SEQUENCE</scope>
    <source>
        <strain evidence="2">K2</strain>
    </source>
</reference>
<dbReference type="PANTHER" id="PTHR33395:SF22">
    <property type="entry name" value="REVERSE TRANSCRIPTASE DOMAIN-CONTAINING PROTEIN"/>
    <property type="match status" value="1"/>
</dbReference>
<dbReference type="GO" id="GO:0003824">
    <property type="term" value="F:catalytic activity"/>
    <property type="evidence" value="ECO:0007669"/>
    <property type="project" value="InterPro"/>
</dbReference>
<evidence type="ECO:0000313" key="2">
    <source>
        <dbReference type="EMBL" id="KAK2550669.1"/>
    </source>
</evidence>
<dbReference type="Gene3D" id="3.60.10.10">
    <property type="entry name" value="Endonuclease/exonuclease/phosphatase"/>
    <property type="match status" value="1"/>
</dbReference>
<keyword evidence="3" id="KW-1185">Reference proteome</keyword>
<comment type="caution">
    <text evidence="2">The sequence shown here is derived from an EMBL/GenBank/DDBJ whole genome shotgun (WGS) entry which is preliminary data.</text>
</comment>
<accession>A0AAD9UUQ2</accession>